<accession>A0A1C6K8H1</accession>
<dbReference type="GO" id="GO:0046872">
    <property type="term" value="F:metal ion binding"/>
    <property type="evidence" value="ECO:0007669"/>
    <property type="project" value="UniProtKB-KW"/>
</dbReference>
<dbReference type="Pfam" id="PF02272">
    <property type="entry name" value="DHHA1"/>
    <property type="match status" value="1"/>
</dbReference>
<gene>
    <name evidence="5" type="ORF">SAMEA3545359_02741</name>
</gene>
<dbReference type="GO" id="GO:0016787">
    <property type="term" value="F:hydrolase activity"/>
    <property type="evidence" value="ECO:0007669"/>
    <property type="project" value="UniProtKB-UniRule"/>
</dbReference>
<dbReference type="InterPro" id="IPR001667">
    <property type="entry name" value="DDH_dom"/>
</dbReference>
<feature type="binding site" evidence="2">
    <location>
        <position position="512"/>
    </location>
    <ligand>
        <name>Mn(2+)</name>
        <dbReference type="ChEBI" id="CHEBI:29035"/>
        <label>2</label>
    </ligand>
</feature>
<comment type="subcellular location">
    <subcellularLocation>
        <location evidence="1">Cell membrane</location>
    </subcellularLocation>
</comment>
<keyword evidence="2" id="KW-0479">Metal-binding</keyword>
<proteinExistence type="inferred from homology"/>
<keyword evidence="1" id="KW-0378">Hydrolase</keyword>
<dbReference type="PANTHER" id="PTHR47618:SF2">
    <property type="entry name" value="CYCLIC-DI-AMP PHOSPHODIESTERASE GDPP"/>
    <property type="match status" value="1"/>
</dbReference>
<dbReference type="InterPro" id="IPR038763">
    <property type="entry name" value="DHH_sf"/>
</dbReference>
<feature type="binding site" evidence="2">
    <location>
        <position position="433"/>
    </location>
    <ligand>
        <name>Mn(2+)</name>
        <dbReference type="ChEBI" id="CHEBI:29035"/>
        <label>1</label>
    </ligand>
</feature>
<comment type="cofactor">
    <cofactor evidence="2">
        <name>Mn(2+)</name>
        <dbReference type="ChEBI" id="CHEBI:29035"/>
    </cofactor>
    <text evidence="2">For phosphodiesterase activity, probably binds 2 Mn(2+) per subunit.</text>
</comment>
<name>A0A1C6K8H1_9FIRM</name>
<protein>
    <recommendedName>
        <fullName evidence="1">Cyclic-di-AMP phosphodiesterase</fullName>
        <ecNumber evidence="1">3.1.4.-</ecNumber>
    </recommendedName>
</protein>
<dbReference type="GO" id="GO:0106409">
    <property type="term" value="F:cyclic-di-AMP phosphodiesterase activity"/>
    <property type="evidence" value="ECO:0007669"/>
    <property type="project" value="RHEA"/>
</dbReference>
<feature type="binding site" evidence="2">
    <location>
        <position position="433"/>
    </location>
    <ligand>
        <name>Mn(2+)</name>
        <dbReference type="ChEBI" id="CHEBI:29035"/>
        <label>2</label>
    </ligand>
</feature>
<dbReference type="InterPro" id="IPR000160">
    <property type="entry name" value="GGDEF_dom"/>
</dbReference>
<dbReference type="EC" id="3.1.4.-" evidence="1"/>
<keyword evidence="5" id="KW-0687">Ribonucleoprotein</keyword>
<dbReference type="EMBL" id="FMHG01000004">
    <property type="protein sequence ID" value="SCJ90600.1"/>
    <property type="molecule type" value="Genomic_DNA"/>
</dbReference>
<dbReference type="SUPFAM" id="SSF64182">
    <property type="entry name" value="DHH phosphoesterases"/>
    <property type="match status" value="1"/>
</dbReference>
<dbReference type="FunFam" id="3.90.1640.10:FF:000002">
    <property type="entry name" value="Cyclic-di-AMP phosphodiesterase"/>
    <property type="match status" value="1"/>
</dbReference>
<evidence type="ECO:0000256" key="1">
    <source>
        <dbReference type="PIRNR" id="PIRNR026583"/>
    </source>
</evidence>
<dbReference type="Pfam" id="PF01368">
    <property type="entry name" value="DHH"/>
    <property type="match status" value="1"/>
</dbReference>
<dbReference type="Gene3D" id="3.10.310.30">
    <property type="match status" value="1"/>
</dbReference>
<dbReference type="InterPro" id="IPR003156">
    <property type="entry name" value="DHHA1_dom"/>
</dbReference>
<keyword evidence="3" id="KW-0812">Transmembrane</keyword>
<feature type="binding site" evidence="2">
    <location>
        <position position="367"/>
    </location>
    <ligand>
        <name>Mn(2+)</name>
        <dbReference type="ChEBI" id="CHEBI:29035"/>
        <label>2</label>
    </ligand>
</feature>
<dbReference type="Pfam" id="PF24898">
    <property type="entry name" value="GGDEF_GdpP"/>
    <property type="match status" value="1"/>
</dbReference>
<evidence type="ECO:0000259" key="4">
    <source>
        <dbReference type="PROSITE" id="PS50887"/>
    </source>
</evidence>
<keyword evidence="5" id="KW-0689">Ribosomal protein</keyword>
<dbReference type="Gene3D" id="3.90.1640.10">
    <property type="entry name" value="inorganic pyrophosphatase (n-terminal core)"/>
    <property type="match status" value="1"/>
</dbReference>
<feature type="transmembrane region" description="Helical" evidence="3">
    <location>
        <begin position="47"/>
        <end position="65"/>
    </location>
</feature>
<dbReference type="AlphaFoldDB" id="A0A1C6K8H1"/>
<sequence length="669" mass="73364">MPGACPGKENGTMKRYFSSFSPILYGLIIFCTAFCIMAGFIHPAFLAVAVAVSLAALGYTLWSIAKLRKKTFAVIDAAVGGLDSGKRPAISNTPLPVAITEPGGEVLWYNDLFAQLFPKKGQLYGEDATRLVQGLNMEKARTPVGSEVNLQGRYFTAFLAEAGSEEEHVLLLYLVEITKLKQDSIEFGLSRPAVLTLLVDNYDDVLQSYKDSEKARITGEVERCLENYIGQTTGILIKVSNRKFYAVVEYRHMRKFIDERFAVLDRIRKILVDGKIPITLSIGVGMLPDTLSENMKNSSHSLDMALGRGGDQAAVKTINGYDFFGGVSKGVEKRTKVRARIIASALKELCQGSEQIFIMGHKFSDLDSVGSSVGLCRALRMLGCHTFAVIDYDTTLSQPLVARIQEADQGDIFIDADSAQETVDKNTLVIVMDTHAQNMVDRPQLVDRAGAVVVIDHHRKRVDYIQGAVLFYHEPYASSTSEMVSELLGYLNEDDRIEQVFAEALLSGIVLDTKNFAVKTGVKTFEAAAYLRSLGADTVEVKRLFSSSMEAFRSRTAIVTSAKIYHQCAIAVAQEDVDDMRVVAAQAADELLEISDVKASFVLFSQGSQVNISARSMGQLNVQVILESLGGGGHHTMAGAQLRETSLEAAVDMLKQSIDMYYKNNHIAD</sequence>
<keyword evidence="3" id="KW-1133">Transmembrane helix</keyword>
<feature type="domain" description="GGDEF" evidence="4">
    <location>
        <begin position="190"/>
        <end position="318"/>
    </location>
</feature>
<comment type="catalytic activity">
    <reaction evidence="1">
        <text>3',3'-c-di-AMP + H2O = 5'-O-phosphonoadenylyl-(3'-&gt;5')-adenosine + H(+)</text>
        <dbReference type="Rhea" id="RHEA:54420"/>
        <dbReference type="ChEBI" id="CHEBI:15377"/>
        <dbReference type="ChEBI" id="CHEBI:15378"/>
        <dbReference type="ChEBI" id="CHEBI:71500"/>
        <dbReference type="ChEBI" id="CHEBI:138171"/>
    </reaction>
</comment>
<dbReference type="InterPro" id="IPR014528">
    <property type="entry name" value="GdpP/PdeA"/>
</dbReference>
<organism evidence="5">
    <name type="scientific">uncultured Anaerotruncus sp</name>
    <dbReference type="NCBI Taxonomy" id="905011"/>
    <lineage>
        <taxon>Bacteria</taxon>
        <taxon>Bacillati</taxon>
        <taxon>Bacillota</taxon>
        <taxon>Clostridia</taxon>
        <taxon>Eubacteriales</taxon>
        <taxon>Oscillospiraceae</taxon>
        <taxon>Anaerotruncus</taxon>
        <taxon>environmental samples</taxon>
    </lineage>
</organism>
<feature type="binding site" evidence="2">
    <location>
        <position position="365"/>
    </location>
    <ligand>
        <name>Mn(2+)</name>
        <dbReference type="ChEBI" id="CHEBI:29035"/>
        <label>1</label>
    </ligand>
</feature>
<dbReference type="PANTHER" id="PTHR47618">
    <property type="entry name" value="BIFUNCTIONAL OLIGORIBONUCLEASE AND PAP PHOSPHATASE NRNA"/>
    <property type="match status" value="1"/>
</dbReference>
<keyword evidence="1 3" id="KW-0472">Membrane</keyword>
<comment type="similarity">
    <text evidence="1">Belongs to the GdpP/PdeA phosphodiesterase family.</text>
</comment>
<dbReference type="PROSITE" id="PS50887">
    <property type="entry name" value="GGDEF"/>
    <property type="match status" value="1"/>
</dbReference>
<comment type="function">
    <text evidence="1">Has phosphodiesterase (PDE) activity against cyclic-di-AMP (c-di-AMP).</text>
</comment>
<keyword evidence="1" id="KW-1003">Cell membrane</keyword>
<reference evidence="5" key="1">
    <citation type="submission" date="2015-09" db="EMBL/GenBank/DDBJ databases">
        <authorList>
            <consortium name="Pathogen Informatics"/>
        </authorList>
    </citation>
    <scope>NUCLEOTIDE SEQUENCE</scope>
    <source>
        <strain evidence="5">2789STDY5834896</strain>
    </source>
</reference>
<evidence type="ECO:0000256" key="2">
    <source>
        <dbReference type="PIRSR" id="PIRSR026583-50"/>
    </source>
</evidence>
<evidence type="ECO:0000313" key="5">
    <source>
        <dbReference type="EMBL" id="SCJ90600.1"/>
    </source>
</evidence>
<feature type="transmembrane region" description="Helical" evidence="3">
    <location>
        <begin position="23"/>
        <end position="41"/>
    </location>
</feature>
<dbReference type="Gene3D" id="3.30.450.20">
    <property type="entry name" value="PAS domain"/>
    <property type="match status" value="1"/>
</dbReference>
<feature type="binding site" evidence="2">
    <location>
        <position position="361"/>
    </location>
    <ligand>
        <name>Mn(2+)</name>
        <dbReference type="ChEBI" id="CHEBI:29035"/>
        <label>1</label>
    </ligand>
</feature>
<dbReference type="GO" id="GO:0005840">
    <property type="term" value="C:ribosome"/>
    <property type="evidence" value="ECO:0007669"/>
    <property type="project" value="UniProtKB-KW"/>
</dbReference>
<dbReference type="InterPro" id="IPR051319">
    <property type="entry name" value="Oligoribo/pAp-PDE_c-di-AMP_PDE"/>
</dbReference>
<keyword evidence="2" id="KW-0464">Manganese</keyword>
<evidence type="ECO:0000256" key="3">
    <source>
        <dbReference type="SAM" id="Phobius"/>
    </source>
</evidence>
<dbReference type="PIRSF" id="PIRSF026583">
    <property type="entry name" value="YybT"/>
    <property type="match status" value="1"/>
</dbReference>
<dbReference type="GO" id="GO:0003676">
    <property type="term" value="F:nucleic acid binding"/>
    <property type="evidence" value="ECO:0007669"/>
    <property type="project" value="UniProtKB-UniRule"/>
</dbReference>
<feature type="binding site" evidence="2">
    <location>
        <position position="457"/>
    </location>
    <ligand>
        <name>Mn(2+)</name>
        <dbReference type="ChEBI" id="CHEBI:29035"/>
        <label>2</label>
    </ligand>
</feature>
<dbReference type="GO" id="GO:0005886">
    <property type="term" value="C:plasma membrane"/>
    <property type="evidence" value="ECO:0007669"/>
    <property type="project" value="UniProtKB-SubCell"/>
</dbReference>